<evidence type="ECO:0000313" key="1">
    <source>
        <dbReference type="EMBL" id="CAB4785645.1"/>
    </source>
</evidence>
<reference evidence="1" key="1">
    <citation type="submission" date="2020-05" db="EMBL/GenBank/DDBJ databases">
        <authorList>
            <person name="Chiriac C."/>
            <person name="Salcher M."/>
            <person name="Ghai R."/>
            <person name="Kavagutti S V."/>
        </authorList>
    </citation>
    <scope>NUCLEOTIDE SEQUENCE</scope>
</reference>
<proteinExistence type="predicted"/>
<gene>
    <name evidence="1" type="ORF">UFOPK2967_00595</name>
</gene>
<dbReference type="AlphaFoldDB" id="A0A6J6WQA9"/>
<protein>
    <submittedName>
        <fullName evidence="1">Unannotated protein</fullName>
    </submittedName>
</protein>
<organism evidence="1">
    <name type="scientific">freshwater metagenome</name>
    <dbReference type="NCBI Taxonomy" id="449393"/>
    <lineage>
        <taxon>unclassified sequences</taxon>
        <taxon>metagenomes</taxon>
        <taxon>ecological metagenomes</taxon>
    </lineage>
</organism>
<sequence length="40" mass="4549">MKAAINAASVIFPFLLMYISRGVHGWVEMHSHSRHTPSRL</sequence>
<dbReference type="EMBL" id="CAFAAC010000028">
    <property type="protein sequence ID" value="CAB4785645.1"/>
    <property type="molecule type" value="Genomic_DNA"/>
</dbReference>
<accession>A0A6J6WQA9</accession>
<name>A0A6J6WQA9_9ZZZZ</name>